<dbReference type="EMBL" id="JAAARO010000013">
    <property type="protein sequence ID" value="KAF5738743.1"/>
    <property type="molecule type" value="Genomic_DNA"/>
</dbReference>
<dbReference type="GO" id="GO:0004864">
    <property type="term" value="F:protein phosphatase inhibitor activity"/>
    <property type="evidence" value="ECO:0007669"/>
    <property type="project" value="InterPro"/>
</dbReference>
<dbReference type="Gene3D" id="3.30.530.20">
    <property type="match status" value="1"/>
</dbReference>
<dbReference type="GO" id="GO:0005737">
    <property type="term" value="C:cytoplasm"/>
    <property type="evidence" value="ECO:0007669"/>
    <property type="project" value="TreeGrafter"/>
</dbReference>
<dbReference type="PANTHER" id="PTHR31213">
    <property type="entry name" value="OS08G0374000 PROTEIN-RELATED"/>
    <property type="match status" value="1"/>
</dbReference>
<keyword evidence="3 4" id="KW-0568">Pathogenesis-related protein</keyword>
<dbReference type="GO" id="GO:0009738">
    <property type="term" value="P:abscisic acid-activated signaling pathway"/>
    <property type="evidence" value="ECO:0007669"/>
    <property type="project" value="InterPro"/>
</dbReference>
<proteinExistence type="inferred from homology"/>
<dbReference type="GO" id="GO:0005634">
    <property type="term" value="C:nucleus"/>
    <property type="evidence" value="ECO:0007669"/>
    <property type="project" value="TreeGrafter"/>
</dbReference>
<dbReference type="InParanoid" id="A0A7J7CXD1"/>
<dbReference type="InterPro" id="IPR000916">
    <property type="entry name" value="Bet_v_I/MLP"/>
</dbReference>
<evidence type="ECO:0000313" key="7">
    <source>
        <dbReference type="Proteomes" id="UP000593562"/>
    </source>
</evidence>
<dbReference type="InterPro" id="IPR050279">
    <property type="entry name" value="Plant_def-hormone_signal"/>
</dbReference>
<dbReference type="InterPro" id="IPR024949">
    <property type="entry name" value="Bet_v_I_allergen"/>
</dbReference>
<dbReference type="GO" id="GO:0038023">
    <property type="term" value="F:signaling receptor activity"/>
    <property type="evidence" value="ECO:0007669"/>
    <property type="project" value="InterPro"/>
</dbReference>
<reference evidence="6 7" key="1">
    <citation type="journal article" date="2020" name="Nat. Commun.">
        <title>Genome of Tripterygium wilfordii and identification of cytochrome P450 involved in triptolide biosynthesis.</title>
        <authorList>
            <person name="Tu L."/>
            <person name="Su P."/>
            <person name="Zhang Z."/>
            <person name="Gao L."/>
            <person name="Wang J."/>
            <person name="Hu T."/>
            <person name="Zhou J."/>
            <person name="Zhang Y."/>
            <person name="Zhao Y."/>
            <person name="Liu Y."/>
            <person name="Song Y."/>
            <person name="Tong Y."/>
            <person name="Lu Y."/>
            <person name="Yang J."/>
            <person name="Xu C."/>
            <person name="Jia M."/>
            <person name="Peters R.J."/>
            <person name="Huang L."/>
            <person name="Gao W."/>
        </authorList>
    </citation>
    <scope>NUCLEOTIDE SEQUENCE [LARGE SCALE GENOMIC DNA]</scope>
    <source>
        <strain evidence="7">cv. XIE 37</strain>
        <tissue evidence="6">Leaf</tissue>
    </source>
</reference>
<gene>
    <name evidence="6" type="ORF">HS088_TW13G01644</name>
</gene>
<evidence type="ECO:0000313" key="6">
    <source>
        <dbReference type="EMBL" id="KAF5738743.1"/>
    </source>
</evidence>
<evidence type="ECO:0000256" key="3">
    <source>
        <dbReference type="ARBA" id="ARBA00023265"/>
    </source>
</evidence>
<feature type="domain" description="Bet v I/Major latex protein" evidence="5">
    <location>
        <begin position="1"/>
        <end position="152"/>
    </location>
</feature>
<comment type="caution">
    <text evidence="6">The sequence shown here is derived from an EMBL/GenBank/DDBJ whole genome shotgun (WGS) entry which is preliminary data.</text>
</comment>
<dbReference type="CDD" id="cd07816">
    <property type="entry name" value="Bet_v1-like"/>
    <property type="match status" value="1"/>
</dbReference>
<dbReference type="GO" id="GO:0006952">
    <property type="term" value="P:defense response"/>
    <property type="evidence" value="ECO:0007669"/>
    <property type="project" value="UniProtKB-KW"/>
</dbReference>
<dbReference type="InterPro" id="IPR023393">
    <property type="entry name" value="START-like_dom_sf"/>
</dbReference>
<dbReference type="FunFam" id="3.30.530.20:FF:000007">
    <property type="entry name" value="Major pollen allergen Bet v 1-A"/>
    <property type="match status" value="1"/>
</dbReference>
<dbReference type="PRINTS" id="PR00634">
    <property type="entry name" value="BETALLERGEN"/>
</dbReference>
<accession>A0A7J7CXD1</accession>
<dbReference type="GO" id="GO:0010427">
    <property type="term" value="F:abscisic acid binding"/>
    <property type="evidence" value="ECO:0007669"/>
    <property type="project" value="InterPro"/>
</dbReference>
<dbReference type="Pfam" id="PF00407">
    <property type="entry name" value="Bet_v_1"/>
    <property type="match status" value="1"/>
</dbReference>
<sequence>MGVFSFESETVVAVAPARLFKAYVLDGVNFFPKVIPGMKIEILEGDGGAGTVKNITFAVPHNTHVKHRIDLVDKESLVYNYSIIEGHVLGEDTEKLEFKSKIVPSPDGGSIWKSTATYYTKGDAVITEEKHKAAEERGKGLYKAIEAYLLNNPNEYN</sequence>
<keyword evidence="7" id="KW-1185">Reference proteome</keyword>
<dbReference type="AlphaFoldDB" id="A0A7J7CXD1"/>
<dbReference type="Proteomes" id="UP000593562">
    <property type="component" value="Unassembled WGS sequence"/>
</dbReference>
<evidence type="ECO:0000256" key="1">
    <source>
        <dbReference type="ARBA" id="ARBA00009744"/>
    </source>
</evidence>
<keyword evidence="2 4" id="KW-0611">Plant defense</keyword>
<dbReference type="PROSITE" id="PS00451">
    <property type="entry name" value="PATHOGENESIS_BETVI"/>
    <property type="match status" value="1"/>
</dbReference>
<organism evidence="6 7">
    <name type="scientific">Tripterygium wilfordii</name>
    <name type="common">Thunder God vine</name>
    <dbReference type="NCBI Taxonomy" id="458696"/>
    <lineage>
        <taxon>Eukaryota</taxon>
        <taxon>Viridiplantae</taxon>
        <taxon>Streptophyta</taxon>
        <taxon>Embryophyta</taxon>
        <taxon>Tracheophyta</taxon>
        <taxon>Spermatophyta</taxon>
        <taxon>Magnoliopsida</taxon>
        <taxon>eudicotyledons</taxon>
        <taxon>Gunneridae</taxon>
        <taxon>Pentapetalae</taxon>
        <taxon>rosids</taxon>
        <taxon>fabids</taxon>
        <taxon>Celastrales</taxon>
        <taxon>Celastraceae</taxon>
        <taxon>Tripterygium</taxon>
    </lineage>
</organism>
<evidence type="ECO:0000256" key="2">
    <source>
        <dbReference type="ARBA" id="ARBA00022821"/>
    </source>
</evidence>
<dbReference type="SUPFAM" id="SSF55961">
    <property type="entry name" value="Bet v1-like"/>
    <property type="match status" value="1"/>
</dbReference>
<evidence type="ECO:0000259" key="5">
    <source>
        <dbReference type="Pfam" id="PF00407"/>
    </source>
</evidence>
<dbReference type="OrthoDB" id="1858506at2759"/>
<dbReference type="PANTHER" id="PTHR31213:SF55">
    <property type="entry name" value="STRESS-INDUCED PROTEIN SAM22"/>
    <property type="match status" value="1"/>
</dbReference>
<evidence type="ECO:0000256" key="4">
    <source>
        <dbReference type="RuleBase" id="RU000409"/>
    </source>
</evidence>
<comment type="similarity">
    <text evidence="1 4">Belongs to the BetVI family.</text>
</comment>
<protein>
    <submittedName>
        <fullName evidence="6">Major allergen Pru ar 1-like</fullName>
    </submittedName>
</protein>
<name>A0A7J7CXD1_TRIWF</name>